<evidence type="ECO:0000256" key="6">
    <source>
        <dbReference type="SAM" id="MobiDB-lite"/>
    </source>
</evidence>
<evidence type="ECO:0000313" key="8">
    <source>
        <dbReference type="EnsemblMetazoa" id="XP_019849298.1"/>
    </source>
</evidence>
<reference evidence="9" key="1">
    <citation type="journal article" date="2010" name="Nature">
        <title>The Amphimedon queenslandica genome and the evolution of animal complexity.</title>
        <authorList>
            <person name="Srivastava M."/>
            <person name="Simakov O."/>
            <person name="Chapman J."/>
            <person name="Fahey B."/>
            <person name="Gauthier M.E."/>
            <person name="Mitros T."/>
            <person name="Richards G.S."/>
            <person name="Conaco C."/>
            <person name="Dacre M."/>
            <person name="Hellsten U."/>
            <person name="Larroux C."/>
            <person name="Putnam N.H."/>
            <person name="Stanke M."/>
            <person name="Adamska M."/>
            <person name="Darling A."/>
            <person name="Degnan S.M."/>
            <person name="Oakley T.H."/>
            <person name="Plachetzki D.C."/>
            <person name="Zhai Y."/>
            <person name="Adamski M."/>
            <person name="Calcino A."/>
            <person name="Cummins S.F."/>
            <person name="Goodstein D.M."/>
            <person name="Harris C."/>
            <person name="Jackson D.J."/>
            <person name="Leys S.P."/>
            <person name="Shu S."/>
            <person name="Woodcroft B.J."/>
            <person name="Vervoort M."/>
            <person name="Kosik K.S."/>
            <person name="Manning G."/>
            <person name="Degnan B.M."/>
            <person name="Rokhsar D.S."/>
        </authorList>
    </citation>
    <scope>NUCLEOTIDE SEQUENCE [LARGE SCALE GENOMIC DNA]</scope>
</reference>
<feature type="transmembrane region" description="Helical" evidence="7">
    <location>
        <begin position="93"/>
        <end position="118"/>
    </location>
</feature>
<evidence type="ECO:0000256" key="4">
    <source>
        <dbReference type="ARBA" id="ARBA00022989"/>
    </source>
</evidence>
<dbReference type="Pfam" id="PF04505">
    <property type="entry name" value="CD225"/>
    <property type="match status" value="1"/>
</dbReference>
<protein>
    <submittedName>
        <fullName evidence="8">Uncharacterized protein</fullName>
    </submittedName>
</protein>
<evidence type="ECO:0000256" key="5">
    <source>
        <dbReference type="ARBA" id="ARBA00023136"/>
    </source>
</evidence>
<keyword evidence="5 7" id="KW-0472">Membrane</keyword>
<keyword evidence="9" id="KW-1185">Reference proteome</keyword>
<comment type="similarity">
    <text evidence="2">Belongs to the CD225/Dispanin family.</text>
</comment>
<evidence type="ECO:0000313" key="9">
    <source>
        <dbReference type="Proteomes" id="UP000007879"/>
    </source>
</evidence>
<feature type="transmembrane region" description="Helical" evidence="7">
    <location>
        <begin position="139"/>
        <end position="167"/>
    </location>
</feature>
<dbReference type="InterPro" id="IPR007593">
    <property type="entry name" value="CD225/Dispanin_fam"/>
</dbReference>
<proteinExistence type="inferred from homology"/>
<keyword evidence="3 7" id="KW-0812">Transmembrane</keyword>
<dbReference type="Proteomes" id="UP000007879">
    <property type="component" value="Unassembled WGS sequence"/>
</dbReference>
<dbReference type="AlphaFoldDB" id="A0AAN0IXY3"/>
<comment type="subcellular location">
    <subcellularLocation>
        <location evidence="1">Membrane</location>
    </subcellularLocation>
</comment>
<organism evidence="8 9">
    <name type="scientific">Amphimedon queenslandica</name>
    <name type="common">Sponge</name>
    <dbReference type="NCBI Taxonomy" id="400682"/>
    <lineage>
        <taxon>Eukaryota</taxon>
        <taxon>Metazoa</taxon>
        <taxon>Porifera</taxon>
        <taxon>Demospongiae</taxon>
        <taxon>Heteroscleromorpha</taxon>
        <taxon>Haplosclerida</taxon>
        <taxon>Niphatidae</taxon>
        <taxon>Amphimedon</taxon>
    </lineage>
</organism>
<feature type="compositionally biased region" description="Polar residues" evidence="6">
    <location>
        <begin position="1"/>
        <end position="10"/>
    </location>
</feature>
<dbReference type="InterPro" id="IPR051423">
    <property type="entry name" value="CD225/Dispanin"/>
</dbReference>
<feature type="region of interest" description="Disordered" evidence="6">
    <location>
        <begin position="1"/>
        <end position="64"/>
    </location>
</feature>
<dbReference type="PANTHER" id="PTHR14948">
    <property type="entry name" value="NG5"/>
    <property type="match status" value="1"/>
</dbReference>
<evidence type="ECO:0000256" key="7">
    <source>
        <dbReference type="SAM" id="Phobius"/>
    </source>
</evidence>
<name>A0AAN0IXY3_AMPQE</name>
<evidence type="ECO:0000256" key="2">
    <source>
        <dbReference type="ARBA" id="ARBA00006843"/>
    </source>
</evidence>
<gene>
    <name evidence="8" type="primary">109580494</name>
</gene>
<reference evidence="8" key="2">
    <citation type="submission" date="2024-06" db="UniProtKB">
        <authorList>
            <consortium name="EnsemblMetazoa"/>
        </authorList>
    </citation>
    <scope>IDENTIFICATION</scope>
</reference>
<keyword evidence="4 7" id="KW-1133">Transmembrane helix</keyword>
<evidence type="ECO:0000256" key="3">
    <source>
        <dbReference type="ARBA" id="ARBA00022692"/>
    </source>
</evidence>
<evidence type="ECO:0000256" key="1">
    <source>
        <dbReference type="ARBA" id="ARBA00004370"/>
    </source>
</evidence>
<sequence length="170" mass="18611">MDSELLTTENSEQEKSSPQPDQPPEHQPPQKTQTEVGTDTTTSKDPPSPQYRDEKIGTNQDSEPTVIIATQPGPTVINARIEKSGDYYLTLSIILTVICCCCGIWDSLFCTIPAIFFASAARDAESRGEYDKAISRGRVAFFLNIAACVWWLITVIIIVIAAVTSALTNN</sequence>
<dbReference type="KEGG" id="aqu:109580494"/>
<accession>A0AAN0IXY3</accession>
<dbReference type="PANTHER" id="PTHR14948:SF25">
    <property type="entry name" value="DUF4190 DOMAIN-CONTAINING PROTEIN"/>
    <property type="match status" value="1"/>
</dbReference>
<dbReference type="EnsemblMetazoa" id="XM_019993739.1">
    <property type="protein sequence ID" value="XP_019849298.1"/>
    <property type="gene ID" value="LOC109580494"/>
</dbReference>
<dbReference type="GO" id="GO:0016020">
    <property type="term" value="C:membrane"/>
    <property type="evidence" value="ECO:0007669"/>
    <property type="project" value="UniProtKB-SubCell"/>
</dbReference>